<dbReference type="GO" id="GO:0043952">
    <property type="term" value="P:protein transport by the Sec complex"/>
    <property type="evidence" value="ECO:0007669"/>
    <property type="project" value="UniProtKB-UniRule"/>
</dbReference>
<name>A0A212TA30_9MICO</name>
<dbReference type="GO" id="GO:0006605">
    <property type="term" value="P:protein targeting"/>
    <property type="evidence" value="ECO:0007669"/>
    <property type="project" value="UniProtKB-UniRule"/>
</dbReference>
<dbReference type="GO" id="GO:0009306">
    <property type="term" value="P:protein secretion"/>
    <property type="evidence" value="ECO:0007669"/>
    <property type="project" value="UniProtKB-UniRule"/>
</dbReference>
<comment type="subcellular location">
    <subcellularLocation>
        <location evidence="9">Cell membrane</location>
        <topology evidence="9">Single-pass membrane protein</topology>
    </subcellularLocation>
    <subcellularLocation>
        <location evidence="1">Membrane</location>
    </subcellularLocation>
</comment>
<dbReference type="GO" id="GO:0008320">
    <property type="term" value="F:protein transmembrane transporter activity"/>
    <property type="evidence" value="ECO:0007669"/>
    <property type="project" value="UniProtKB-UniRule"/>
</dbReference>
<keyword evidence="7 9" id="KW-0811">Translocation</keyword>
<evidence type="ECO:0000256" key="6">
    <source>
        <dbReference type="ARBA" id="ARBA00022989"/>
    </source>
</evidence>
<dbReference type="PANTHER" id="PTHR33910:SF1">
    <property type="entry name" value="PROTEIN TRANSLOCASE SUBUNIT SECE"/>
    <property type="match status" value="1"/>
</dbReference>
<keyword evidence="3 9" id="KW-1003">Cell membrane</keyword>
<comment type="subunit">
    <text evidence="9">Component of the Sec protein translocase complex. Heterotrimer consisting of SecY, SecE and SecG subunits. The heterotrimers can form oligomers, although 1 heterotrimer is thought to be able to translocate proteins. Interacts with the ribosome. Interacts with SecDF, and other proteins may be involved. Interacts with SecA.</text>
</comment>
<protein>
    <recommendedName>
        <fullName evidence="9">Protein translocase subunit SecE</fullName>
    </recommendedName>
</protein>
<keyword evidence="6 9" id="KW-1133">Transmembrane helix</keyword>
<evidence type="ECO:0000256" key="2">
    <source>
        <dbReference type="ARBA" id="ARBA00022448"/>
    </source>
</evidence>
<dbReference type="InterPro" id="IPR001901">
    <property type="entry name" value="Translocase_SecE/Sec61-g"/>
</dbReference>
<dbReference type="RefSeq" id="WP_088817731.1">
    <property type="nucleotide sequence ID" value="NZ_FYEZ01000001.1"/>
</dbReference>
<gene>
    <name evidence="9" type="primary">secE</name>
    <name evidence="11" type="ORF">SAMN05445756_0790</name>
</gene>
<comment type="function">
    <text evidence="9">Essential subunit of the Sec protein translocation channel SecYEG. Clamps together the 2 halves of SecY. May contact the channel plug during translocation.</text>
</comment>
<sequence length="96" mass="10581">MTEHSAAPAEHGTPGSHGELPLRERKPEGGNPVSRAVSAIGLFLQQVMDELSKVVRPTREELVSYTIVVIVFVVAMMLFVFGLDQLFSWVVEKVFA</sequence>
<feature type="region of interest" description="Disordered" evidence="10">
    <location>
        <begin position="1"/>
        <end position="33"/>
    </location>
</feature>
<evidence type="ECO:0000313" key="12">
    <source>
        <dbReference type="Proteomes" id="UP000198122"/>
    </source>
</evidence>
<dbReference type="GO" id="GO:0065002">
    <property type="term" value="P:intracellular protein transmembrane transport"/>
    <property type="evidence" value="ECO:0007669"/>
    <property type="project" value="UniProtKB-UniRule"/>
</dbReference>
<evidence type="ECO:0000256" key="4">
    <source>
        <dbReference type="ARBA" id="ARBA00022692"/>
    </source>
</evidence>
<dbReference type="Proteomes" id="UP000198122">
    <property type="component" value="Unassembled WGS sequence"/>
</dbReference>
<accession>A0A212TA30</accession>
<evidence type="ECO:0000256" key="7">
    <source>
        <dbReference type="ARBA" id="ARBA00023010"/>
    </source>
</evidence>
<keyword evidence="8 9" id="KW-0472">Membrane</keyword>
<keyword evidence="4 9" id="KW-0812">Transmembrane</keyword>
<proteinExistence type="inferred from homology"/>
<evidence type="ECO:0000256" key="3">
    <source>
        <dbReference type="ARBA" id="ARBA00022475"/>
    </source>
</evidence>
<evidence type="ECO:0000256" key="8">
    <source>
        <dbReference type="ARBA" id="ARBA00023136"/>
    </source>
</evidence>
<keyword evidence="5 9" id="KW-0653">Protein transport</keyword>
<keyword evidence="2 9" id="KW-0813">Transport</keyword>
<feature type="transmembrane region" description="Helical" evidence="9">
    <location>
        <begin position="62"/>
        <end position="83"/>
    </location>
</feature>
<dbReference type="InterPro" id="IPR005807">
    <property type="entry name" value="SecE_bac"/>
</dbReference>
<dbReference type="Pfam" id="PF00584">
    <property type="entry name" value="SecE"/>
    <property type="match status" value="1"/>
</dbReference>
<dbReference type="NCBIfam" id="TIGR00964">
    <property type="entry name" value="secE_bact"/>
    <property type="match status" value="1"/>
</dbReference>
<dbReference type="AlphaFoldDB" id="A0A212TA30"/>
<evidence type="ECO:0000256" key="10">
    <source>
        <dbReference type="SAM" id="MobiDB-lite"/>
    </source>
</evidence>
<dbReference type="GO" id="GO:0005886">
    <property type="term" value="C:plasma membrane"/>
    <property type="evidence" value="ECO:0007669"/>
    <property type="project" value="UniProtKB-SubCell"/>
</dbReference>
<comment type="similarity">
    <text evidence="9">Belongs to the SecE/SEC61-gamma family.</text>
</comment>
<evidence type="ECO:0000256" key="1">
    <source>
        <dbReference type="ARBA" id="ARBA00004370"/>
    </source>
</evidence>
<evidence type="ECO:0000256" key="9">
    <source>
        <dbReference type="HAMAP-Rule" id="MF_00422"/>
    </source>
</evidence>
<reference evidence="11 12" key="1">
    <citation type="submission" date="2017-06" db="EMBL/GenBank/DDBJ databases">
        <authorList>
            <person name="Kim H.J."/>
            <person name="Triplett B.A."/>
        </authorList>
    </citation>
    <scope>NUCLEOTIDE SEQUENCE [LARGE SCALE GENOMIC DNA]</scope>
    <source>
        <strain evidence="11 12">DSM 22179</strain>
    </source>
</reference>
<dbReference type="EMBL" id="FYEZ01000001">
    <property type="protein sequence ID" value="SNC62898.1"/>
    <property type="molecule type" value="Genomic_DNA"/>
</dbReference>
<dbReference type="Gene3D" id="1.20.5.1030">
    <property type="entry name" value="Preprotein translocase secy subunit"/>
    <property type="match status" value="1"/>
</dbReference>
<keyword evidence="12" id="KW-1185">Reference proteome</keyword>
<evidence type="ECO:0000256" key="5">
    <source>
        <dbReference type="ARBA" id="ARBA00022927"/>
    </source>
</evidence>
<dbReference type="HAMAP" id="MF_00422">
    <property type="entry name" value="SecE"/>
    <property type="match status" value="1"/>
</dbReference>
<organism evidence="11 12">
    <name type="scientific">Kytococcus aerolatus</name>
    <dbReference type="NCBI Taxonomy" id="592308"/>
    <lineage>
        <taxon>Bacteria</taxon>
        <taxon>Bacillati</taxon>
        <taxon>Actinomycetota</taxon>
        <taxon>Actinomycetes</taxon>
        <taxon>Micrococcales</taxon>
        <taxon>Kytococcaceae</taxon>
        <taxon>Kytococcus</taxon>
    </lineage>
</organism>
<evidence type="ECO:0000313" key="11">
    <source>
        <dbReference type="EMBL" id="SNC62898.1"/>
    </source>
</evidence>
<dbReference type="InterPro" id="IPR038379">
    <property type="entry name" value="SecE_sf"/>
</dbReference>
<dbReference type="PANTHER" id="PTHR33910">
    <property type="entry name" value="PROTEIN TRANSLOCASE SUBUNIT SECE"/>
    <property type="match status" value="1"/>
</dbReference>
<dbReference type="OrthoDB" id="9805743at2"/>